<dbReference type="Gene3D" id="3.40.50.1820">
    <property type="entry name" value="alpha/beta hydrolase"/>
    <property type="match status" value="1"/>
</dbReference>
<keyword evidence="3" id="KW-1185">Reference proteome</keyword>
<dbReference type="EMBL" id="BAAAGS010000014">
    <property type="protein sequence ID" value="GAA0525331.1"/>
    <property type="molecule type" value="Genomic_DNA"/>
</dbReference>
<evidence type="ECO:0000313" key="3">
    <source>
        <dbReference type="Proteomes" id="UP001500729"/>
    </source>
</evidence>
<feature type="chain" id="PRO_5046962486" evidence="1">
    <location>
        <begin position="28"/>
        <end position="221"/>
    </location>
</feature>
<dbReference type="Pfam" id="PF01674">
    <property type="entry name" value="Lipase_2"/>
    <property type="match status" value="1"/>
</dbReference>
<dbReference type="SUPFAM" id="SSF53474">
    <property type="entry name" value="alpha/beta-Hydrolases"/>
    <property type="match status" value="1"/>
</dbReference>
<dbReference type="InterPro" id="IPR029058">
    <property type="entry name" value="AB_hydrolase_fold"/>
</dbReference>
<name>A0ABN1CSW4_SACER</name>
<evidence type="ECO:0000256" key="1">
    <source>
        <dbReference type="SAM" id="SignalP"/>
    </source>
</evidence>
<dbReference type="RefSeq" id="WP_009942416.1">
    <property type="nucleotide sequence ID" value="NZ_BAAAGS010000014.1"/>
</dbReference>
<dbReference type="InterPro" id="IPR002918">
    <property type="entry name" value="Lipase_EstA/Esterase_EstB"/>
</dbReference>
<protein>
    <submittedName>
        <fullName evidence="2">Triacylglycerol lipase</fullName>
    </submittedName>
</protein>
<gene>
    <name evidence="2" type="ORF">GCM10009533_25900</name>
</gene>
<organism evidence="2 3">
    <name type="scientific">Saccharopolyspora erythraea</name>
    <name type="common">Streptomyces erythraeus</name>
    <dbReference type="NCBI Taxonomy" id="1836"/>
    <lineage>
        <taxon>Bacteria</taxon>
        <taxon>Bacillati</taxon>
        <taxon>Actinomycetota</taxon>
        <taxon>Actinomycetes</taxon>
        <taxon>Pseudonocardiales</taxon>
        <taxon>Pseudonocardiaceae</taxon>
        <taxon>Saccharopolyspora</taxon>
    </lineage>
</organism>
<feature type="signal peptide" evidence="1">
    <location>
        <begin position="1"/>
        <end position="27"/>
    </location>
</feature>
<proteinExistence type="predicted"/>
<accession>A0ABN1CSW4</accession>
<evidence type="ECO:0000313" key="2">
    <source>
        <dbReference type="EMBL" id="GAA0525331.1"/>
    </source>
</evidence>
<dbReference type="Proteomes" id="UP001500729">
    <property type="component" value="Unassembled WGS sequence"/>
</dbReference>
<dbReference type="PANTHER" id="PTHR32015:SF1">
    <property type="entry name" value="LIPASE"/>
    <property type="match status" value="1"/>
</dbReference>
<comment type="caution">
    <text evidence="2">The sequence shown here is derived from an EMBL/GenBank/DDBJ whole genome shotgun (WGS) entry which is preliminary data.</text>
</comment>
<keyword evidence="1" id="KW-0732">Signal</keyword>
<reference evidence="2 3" key="1">
    <citation type="journal article" date="2019" name="Int. J. Syst. Evol. Microbiol.">
        <title>The Global Catalogue of Microorganisms (GCM) 10K type strain sequencing project: providing services to taxonomists for standard genome sequencing and annotation.</title>
        <authorList>
            <consortium name="The Broad Institute Genomics Platform"/>
            <consortium name="The Broad Institute Genome Sequencing Center for Infectious Disease"/>
            <person name="Wu L."/>
            <person name="Ma J."/>
        </authorList>
    </citation>
    <scope>NUCLEOTIDE SEQUENCE [LARGE SCALE GENOMIC DNA]</scope>
    <source>
        <strain evidence="2 3">JCM 10303</strain>
    </source>
</reference>
<dbReference type="PANTHER" id="PTHR32015">
    <property type="entry name" value="FASTING INDUCED LIPASE"/>
    <property type="match status" value="1"/>
</dbReference>
<sequence>MRSLVRIASAVVLTTVAAVVAPQPAMAQAGDPIVFVHGYRGQAATWDDMKSKFAASGYAQDRLHAFEYPAGISNAQAAERLDAYVGDVLAKTRASKVDVVSHSMGALNSRHWMKFLGGADVVDDWVGLGAPNHGTDTARLCADVACQEMRPGSEFLNALNADDETHGAANYGNFWSDCDGVVQPARSAVLEGATNVRVGCVHHVDLVRNREVYDQVAAFVS</sequence>